<gene>
    <name evidence="2" type="ORF">FLP_01775</name>
</gene>
<feature type="chain" id="PRO_5046718587" description="Bulb-type lectin domain-containing protein" evidence="1">
    <location>
        <begin position="21"/>
        <end position="326"/>
    </location>
</feature>
<dbReference type="Proteomes" id="UP000093343">
    <property type="component" value="Unassembled WGS sequence"/>
</dbReference>
<keyword evidence="3" id="KW-1185">Reference proteome</keyword>
<evidence type="ECO:0000313" key="3">
    <source>
        <dbReference type="Proteomes" id="UP000093343"/>
    </source>
</evidence>
<evidence type="ECO:0008006" key="4">
    <source>
        <dbReference type="Google" id="ProtNLM"/>
    </source>
</evidence>
<dbReference type="EMBL" id="LVEN01000002">
    <property type="protein sequence ID" value="OCB77674.1"/>
    <property type="molecule type" value="Genomic_DNA"/>
</dbReference>
<organism evidence="2 3">
    <name type="scientific">Flavobacterium piscis</name>
    <dbReference type="NCBI Taxonomy" id="1114874"/>
    <lineage>
        <taxon>Bacteria</taxon>
        <taxon>Pseudomonadati</taxon>
        <taxon>Bacteroidota</taxon>
        <taxon>Flavobacteriia</taxon>
        <taxon>Flavobacteriales</taxon>
        <taxon>Flavobacteriaceae</taxon>
        <taxon>Flavobacterium</taxon>
    </lineage>
</organism>
<proteinExistence type="predicted"/>
<sequence>MKTMKKLSILIIIFCTISCSNDNSSKDEESKAAIKDIYVCGYEKKSNTGGFIATVWKNGVATSLTDGTNNAVANDVAVSGNDIYVVGFQEDANGVQTARLWKNGTQASLASTPGSLANKVVVNGDDVYILGRAIENNSYVQKIWKNGILSTLQGDRRSIVVNNNNVYTVGIQDDRARFWTNEAGSNLTNGDSYSAAHDIEVKGNDVYIVGVEVVNKISVAKLWKNGIASNLSDGKFTNVAINISVVGNDVYVLGYENNLVTSYKVWKNGEVIWKENFSSNDLKAVGQDFYLLNNTGQTAKIVKNGVLENLSSALSSSANALFITTI</sequence>
<reference evidence="3" key="1">
    <citation type="submission" date="2016-03" db="EMBL/GenBank/DDBJ databases">
        <title>Draft genome sequence of Paenibacillus glacialis DSM 22343.</title>
        <authorList>
            <person name="Shin S.-K."/>
            <person name="Yi H."/>
        </authorList>
    </citation>
    <scope>NUCLEOTIDE SEQUENCE [LARGE SCALE GENOMIC DNA]</scope>
    <source>
        <strain evidence="3">CCUG 60099</strain>
    </source>
</reference>
<dbReference type="RefSeq" id="WP_065447795.1">
    <property type="nucleotide sequence ID" value="NZ_LVEN01000002.1"/>
</dbReference>
<evidence type="ECO:0000313" key="2">
    <source>
        <dbReference type="EMBL" id="OCB77674.1"/>
    </source>
</evidence>
<name>A0ABX2XTM8_9FLAO</name>
<keyword evidence="1" id="KW-0732">Signal</keyword>
<accession>A0ABX2XTM8</accession>
<evidence type="ECO:0000256" key="1">
    <source>
        <dbReference type="SAM" id="SignalP"/>
    </source>
</evidence>
<protein>
    <recommendedName>
        <fullName evidence="4">Bulb-type lectin domain-containing protein</fullName>
    </recommendedName>
</protein>
<feature type="signal peptide" evidence="1">
    <location>
        <begin position="1"/>
        <end position="20"/>
    </location>
</feature>
<comment type="caution">
    <text evidence="2">The sequence shown here is derived from an EMBL/GenBank/DDBJ whole genome shotgun (WGS) entry which is preliminary data.</text>
</comment>